<dbReference type="EMBL" id="CP022426">
    <property type="protein sequence ID" value="ATP09197.1"/>
    <property type="molecule type" value="Genomic_DNA"/>
</dbReference>
<sequence>MEVAAWYDTITAFANFPEKPRLDWQNFVLINSRRYLKKRTRVRTCELP</sequence>
<dbReference type="Proteomes" id="UP000222916">
    <property type="component" value="Chromosome"/>
</dbReference>
<proteinExistence type="predicted"/>
<gene>
    <name evidence="1" type="ORF">Asalp_19980</name>
</gene>
<name>A0A2D1QG32_AERSA</name>
<protein>
    <submittedName>
        <fullName evidence="1">Uncharacterized protein</fullName>
    </submittedName>
</protein>
<reference evidence="2" key="1">
    <citation type="journal article" date="2018" name="BMC Genomics">
        <title>The complete and fully assembled genome sequence of Aeromonas salmonicida subsp. pectinolytica and its comparative analysis with other Aeromonas species: investigation of the mobilome in environmental and pathogenic strains.</title>
        <authorList>
            <person name="Pfeiffer F."/>
            <person name="Zamora-Lagos M.A."/>
            <person name="Blettinger M."/>
            <person name="Yeroslaviz A."/>
            <person name="Dahl A."/>
            <person name="Gruber S."/>
            <person name="Habermann B.H."/>
        </authorList>
    </citation>
    <scope>NUCLEOTIDE SEQUENCE [LARGE SCALE GENOMIC DNA]</scope>
    <source>
        <strain evidence="2">34mel</strain>
    </source>
</reference>
<evidence type="ECO:0000313" key="1">
    <source>
        <dbReference type="EMBL" id="ATP09197.1"/>
    </source>
</evidence>
<organism evidence="1 2">
    <name type="scientific">Aeromonas salmonicida subsp. pectinolytica 34mel</name>
    <dbReference type="NCBI Taxonomy" id="1324960"/>
    <lineage>
        <taxon>Bacteria</taxon>
        <taxon>Pseudomonadati</taxon>
        <taxon>Pseudomonadota</taxon>
        <taxon>Gammaproteobacteria</taxon>
        <taxon>Aeromonadales</taxon>
        <taxon>Aeromonadaceae</taxon>
        <taxon>Aeromonas</taxon>
    </lineage>
</organism>
<accession>A0A2D1QG32</accession>
<dbReference type="AlphaFoldDB" id="A0A2D1QG32"/>
<evidence type="ECO:0000313" key="2">
    <source>
        <dbReference type="Proteomes" id="UP000222916"/>
    </source>
</evidence>